<gene>
    <name evidence="2" type="ORF">H9725_08170</name>
</gene>
<dbReference type="Pfam" id="PF13175">
    <property type="entry name" value="AAA_15"/>
    <property type="match status" value="1"/>
</dbReference>
<dbReference type="PANTHER" id="PTHR43581">
    <property type="entry name" value="ATP/GTP PHOSPHATASE"/>
    <property type="match status" value="1"/>
</dbReference>
<evidence type="ECO:0000313" key="2">
    <source>
        <dbReference type="EMBL" id="HIZ58538.1"/>
    </source>
</evidence>
<dbReference type="InterPro" id="IPR027417">
    <property type="entry name" value="P-loop_NTPase"/>
</dbReference>
<accession>A0A9D2FHB7</accession>
<dbReference type="InterPro" id="IPR051396">
    <property type="entry name" value="Bact_Antivir_Def_Nuclease"/>
</dbReference>
<feature type="domain" description="Endonuclease GajA/Old nuclease/RecF-like AAA" evidence="1">
    <location>
        <begin position="240"/>
        <end position="336"/>
    </location>
</feature>
<evidence type="ECO:0000313" key="3">
    <source>
        <dbReference type="Proteomes" id="UP000824065"/>
    </source>
</evidence>
<proteinExistence type="predicted"/>
<protein>
    <submittedName>
        <fullName evidence="2">ATP-binding protein</fullName>
    </submittedName>
</protein>
<dbReference type="InterPro" id="IPR041685">
    <property type="entry name" value="AAA_GajA/Old/RecF-like"/>
</dbReference>
<comment type="caution">
    <text evidence="2">The sequence shown here is derived from an EMBL/GenBank/DDBJ whole genome shotgun (WGS) entry which is preliminary data.</text>
</comment>
<organism evidence="2 3">
    <name type="scientific">Candidatus Faecalibacterium gallistercoris</name>
    <dbReference type="NCBI Taxonomy" id="2838579"/>
    <lineage>
        <taxon>Bacteria</taxon>
        <taxon>Bacillati</taxon>
        <taxon>Bacillota</taxon>
        <taxon>Clostridia</taxon>
        <taxon>Eubacteriales</taxon>
        <taxon>Oscillospiraceae</taxon>
        <taxon>Faecalibacterium</taxon>
    </lineage>
</organism>
<dbReference type="SUPFAM" id="SSF52540">
    <property type="entry name" value="P-loop containing nucleoside triphosphate hydrolases"/>
    <property type="match status" value="1"/>
</dbReference>
<reference evidence="2" key="2">
    <citation type="submission" date="2021-04" db="EMBL/GenBank/DDBJ databases">
        <authorList>
            <person name="Gilroy R."/>
        </authorList>
    </citation>
    <scope>NUCLEOTIDE SEQUENCE</scope>
    <source>
        <strain evidence="2">ChiBcec16-3735</strain>
    </source>
</reference>
<keyword evidence="2" id="KW-0547">Nucleotide-binding</keyword>
<dbReference type="Proteomes" id="UP000824065">
    <property type="component" value="Unassembled WGS sequence"/>
</dbReference>
<dbReference type="Gene3D" id="3.40.50.300">
    <property type="entry name" value="P-loop containing nucleotide triphosphate hydrolases"/>
    <property type="match status" value="1"/>
</dbReference>
<evidence type="ECO:0000259" key="1">
    <source>
        <dbReference type="Pfam" id="PF13175"/>
    </source>
</evidence>
<keyword evidence="2" id="KW-0067">ATP-binding</keyword>
<reference evidence="2" key="1">
    <citation type="journal article" date="2021" name="PeerJ">
        <title>Extensive microbial diversity within the chicken gut microbiome revealed by metagenomics and culture.</title>
        <authorList>
            <person name="Gilroy R."/>
            <person name="Ravi A."/>
            <person name="Getino M."/>
            <person name="Pursley I."/>
            <person name="Horton D.L."/>
            <person name="Alikhan N.F."/>
            <person name="Baker D."/>
            <person name="Gharbi K."/>
            <person name="Hall N."/>
            <person name="Watson M."/>
            <person name="Adriaenssens E.M."/>
            <person name="Foster-Nyarko E."/>
            <person name="Jarju S."/>
            <person name="Secka A."/>
            <person name="Antonio M."/>
            <person name="Oren A."/>
            <person name="Chaudhuri R.R."/>
            <person name="La Ragione R."/>
            <person name="Hildebrand F."/>
            <person name="Pallen M.J."/>
        </authorList>
    </citation>
    <scope>NUCLEOTIDE SEQUENCE</scope>
    <source>
        <strain evidence="2">ChiBcec16-3735</strain>
    </source>
</reference>
<dbReference type="AlphaFoldDB" id="A0A9D2FHB7"/>
<dbReference type="EMBL" id="DXBJ01000058">
    <property type="protein sequence ID" value="HIZ58538.1"/>
    <property type="molecule type" value="Genomic_DNA"/>
</dbReference>
<dbReference type="GO" id="GO:0005524">
    <property type="term" value="F:ATP binding"/>
    <property type="evidence" value="ECO:0007669"/>
    <property type="project" value="UniProtKB-KW"/>
</dbReference>
<sequence>MHRLIINQLGPIQHCKLDIRGTTILTGYQASGKSTIAKAVYFFRSLKEDLLQLILRRVTEDASSLLLQRDLKTDFEMMVRNKFLNTFGSSYGMDTNMTLEYNYTENTRIGISLKEAFQSPNYVWVEYSAVFRQFLGSIHSDDIKRDELQRDLIALFDDPYEAVYIPAGRSILTLLSGQLNYIYSTMDDMQKRLLDACTRDYIERVMKLRPQFLAGLDGLLEGVPVSPAHRKLLGEAQRLIRQVLKGNYSVVDGEERILIDQSRYVKINYASSGQQESVWITNLLYYALALNKKTYFIIEEPESNLFPESQKLMIELIALVINAGNNVLLTTHSPYVLGAINNLLYADIVQQSSPEQVEAIVPRSKWLCTEDCDARFVSNGRADSCMDPELQQIDNSLIDDISHVINEEYDKLFEIETDAKGE</sequence>
<name>A0A9D2FHB7_9FIRM</name>
<dbReference type="PANTHER" id="PTHR43581:SF2">
    <property type="entry name" value="EXCINUCLEASE ATPASE SUBUNIT"/>
    <property type="match status" value="1"/>
</dbReference>